<name>A0ACD3B4S4_9AGAR</name>
<protein>
    <submittedName>
        <fullName evidence="1">Alpha/beta-hydrolase</fullName>
    </submittedName>
</protein>
<keyword evidence="2" id="KW-1185">Reference proteome</keyword>
<organism evidence="1 2">
    <name type="scientific">Pluteus cervinus</name>
    <dbReference type="NCBI Taxonomy" id="181527"/>
    <lineage>
        <taxon>Eukaryota</taxon>
        <taxon>Fungi</taxon>
        <taxon>Dikarya</taxon>
        <taxon>Basidiomycota</taxon>
        <taxon>Agaricomycotina</taxon>
        <taxon>Agaricomycetes</taxon>
        <taxon>Agaricomycetidae</taxon>
        <taxon>Agaricales</taxon>
        <taxon>Pluteineae</taxon>
        <taxon>Pluteaceae</taxon>
        <taxon>Pluteus</taxon>
    </lineage>
</organism>
<reference evidence="1 2" key="1">
    <citation type="journal article" date="2019" name="Nat. Ecol. Evol.">
        <title>Megaphylogeny resolves global patterns of mushroom evolution.</title>
        <authorList>
            <person name="Varga T."/>
            <person name="Krizsan K."/>
            <person name="Foldi C."/>
            <person name="Dima B."/>
            <person name="Sanchez-Garcia M."/>
            <person name="Sanchez-Ramirez S."/>
            <person name="Szollosi G.J."/>
            <person name="Szarkandi J.G."/>
            <person name="Papp V."/>
            <person name="Albert L."/>
            <person name="Andreopoulos W."/>
            <person name="Angelini C."/>
            <person name="Antonin V."/>
            <person name="Barry K.W."/>
            <person name="Bougher N.L."/>
            <person name="Buchanan P."/>
            <person name="Buyck B."/>
            <person name="Bense V."/>
            <person name="Catcheside P."/>
            <person name="Chovatia M."/>
            <person name="Cooper J."/>
            <person name="Damon W."/>
            <person name="Desjardin D."/>
            <person name="Finy P."/>
            <person name="Geml J."/>
            <person name="Haridas S."/>
            <person name="Hughes K."/>
            <person name="Justo A."/>
            <person name="Karasinski D."/>
            <person name="Kautmanova I."/>
            <person name="Kiss B."/>
            <person name="Kocsube S."/>
            <person name="Kotiranta H."/>
            <person name="LaButti K.M."/>
            <person name="Lechner B.E."/>
            <person name="Liimatainen K."/>
            <person name="Lipzen A."/>
            <person name="Lukacs Z."/>
            <person name="Mihaltcheva S."/>
            <person name="Morgado L.N."/>
            <person name="Niskanen T."/>
            <person name="Noordeloos M.E."/>
            <person name="Ohm R.A."/>
            <person name="Ortiz-Santana B."/>
            <person name="Ovrebo C."/>
            <person name="Racz N."/>
            <person name="Riley R."/>
            <person name="Savchenko A."/>
            <person name="Shiryaev A."/>
            <person name="Soop K."/>
            <person name="Spirin V."/>
            <person name="Szebenyi C."/>
            <person name="Tomsovsky M."/>
            <person name="Tulloss R.E."/>
            <person name="Uehling J."/>
            <person name="Grigoriev I.V."/>
            <person name="Vagvolgyi C."/>
            <person name="Papp T."/>
            <person name="Martin F.M."/>
            <person name="Miettinen O."/>
            <person name="Hibbett D.S."/>
            <person name="Nagy L.G."/>
        </authorList>
    </citation>
    <scope>NUCLEOTIDE SEQUENCE [LARGE SCALE GENOMIC DNA]</scope>
    <source>
        <strain evidence="1 2">NL-1719</strain>
    </source>
</reference>
<gene>
    <name evidence="1" type="ORF">BDN72DRAFT_791907</name>
</gene>
<accession>A0ACD3B4S4</accession>
<sequence length="543" mass="59170">MFFWLLAVLASTAFRVSHADPVTVQIQKTTVQGLYNASTGIDSFRGVQYATSQRFKRAVLSTYSTKKTINATFFGVACPQIAGTNALAVNYGVYGTSEDCNILDVYRPHNPPSNQLLPVMLFLHGGALTQGAASYYPADGLVAQSSKLGLPVITVVINYRLAAYGFLGGKEAAAQGALNLGLYDQKAALTWVQNYIKNFGGDPSKVTVFGQSSGAMSISYHMLTKNQTLFRAAILESGTSTSVPVLPPNAYQGNYDALVGLTGCQSANNTFECLRTVDLSVMINATNILYGQPTLYSSRPWGVAIDGDVIPSSPSILTAQGKLSRIPIIAGNVFDEGTIFVKPQQLNSTDDLLSFLECDYLNRNATFFKNQTSISQLEKLYPDDPVLGSPYQTGVQTFFTGSQFKRAAALYGDLHFHSARRDFLQIAVSLNMPAWSYLFGETDPGSAAWQGVFHTSELPYLFTKVPAVGALTALSRQMIAYWVSFATNLDPNTHGQPKWEPYSQGKQNNYITAAQAVMVPDTFRKDGIDFIRIISNQFLEPKS</sequence>
<dbReference type="Proteomes" id="UP000308600">
    <property type="component" value="Unassembled WGS sequence"/>
</dbReference>
<evidence type="ECO:0000313" key="1">
    <source>
        <dbReference type="EMBL" id="TFK72801.1"/>
    </source>
</evidence>
<evidence type="ECO:0000313" key="2">
    <source>
        <dbReference type="Proteomes" id="UP000308600"/>
    </source>
</evidence>
<dbReference type="EMBL" id="ML208281">
    <property type="protein sequence ID" value="TFK72801.1"/>
    <property type="molecule type" value="Genomic_DNA"/>
</dbReference>
<proteinExistence type="predicted"/>